<reference evidence="1" key="1">
    <citation type="submission" date="2019-03" db="EMBL/GenBank/DDBJ databases">
        <title>Single cell metagenomics reveals metabolic interactions within the superorganism composed of flagellate Streblomastix strix and complex community of Bacteroidetes bacteria on its surface.</title>
        <authorList>
            <person name="Treitli S.C."/>
            <person name="Kolisko M."/>
            <person name="Husnik F."/>
            <person name="Keeling P."/>
            <person name="Hampl V."/>
        </authorList>
    </citation>
    <scope>NUCLEOTIDE SEQUENCE</scope>
    <source>
        <strain evidence="1">STM</strain>
    </source>
</reference>
<dbReference type="AlphaFoldDB" id="A0A5J4RS40"/>
<evidence type="ECO:0000313" key="1">
    <source>
        <dbReference type="EMBL" id="KAA6336322.1"/>
    </source>
</evidence>
<name>A0A5J4RS40_9ZZZZ</name>
<gene>
    <name evidence="1" type="ORF">EZS27_015514</name>
</gene>
<dbReference type="Gene3D" id="1.25.40.810">
    <property type="entry name" value="UpxZ"/>
    <property type="match status" value="1"/>
</dbReference>
<dbReference type="InterPro" id="IPR010570">
    <property type="entry name" value="UpxZ_fam"/>
</dbReference>
<dbReference type="Pfam" id="PF06603">
    <property type="entry name" value="UpxZ"/>
    <property type="match status" value="1"/>
</dbReference>
<dbReference type="EMBL" id="SNRY01000806">
    <property type="protein sequence ID" value="KAA6336322.1"/>
    <property type="molecule type" value="Genomic_DNA"/>
</dbReference>
<protein>
    <submittedName>
        <fullName evidence="1">Uncharacterized protein</fullName>
    </submittedName>
</protein>
<sequence length="158" mass="17757">MSSLTTGLSELQCLTHELLCLGTDGSAVYSDTFCRLNEAVFRCSEALFGLKSENPEEEAQLCFALLEGYHATIYDYEGDKEKKIQAVLNRSWKVLDVLPSSAVKCRLLLCCYGEVYEEDLLEEAGKIADSWTGRELSEEEKQVGRELEELRELENGIS</sequence>
<comment type="caution">
    <text evidence="1">The sequence shown here is derived from an EMBL/GenBank/DDBJ whole genome shotgun (WGS) entry which is preliminary data.</text>
</comment>
<organism evidence="1">
    <name type="scientific">termite gut metagenome</name>
    <dbReference type="NCBI Taxonomy" id="433724"/>
    <lineage>
        <taxon>unclassified sequences</taxon>
        <taxon>metagenomes</taxon>
        <taxon>organismal metagenomes</taxon>
    </lineage>
</organism>
<proteinExistence type="predicted"/>
<dbReference type="InterPro" id="IPR038533">
    <property type="entry name" value="UpxZ_sf"/>
</dbReference>
<accession>A0A5J4RS40</accession>